<dbReference type="EMBL" id="CP009455">
    <property type="protein sequence ID" value="AIR90237.1"/>
    <property type="molecule type" value="Genomic_DNA"/>
</dbReference>
<dbReference type="Gene3D" id="3.40.50.1110">
    <property type="entry name" value="SGNH hydrolase"/>
    <property type="match status" value="1"/>
</dbReference>
<dbReference type="AlphaFoldDB" id="A0A089WUL2"/>
<dbReference type="Proteomes" id="UP000029493">
    <property type="component" value="Chromosome"/>
</dbReference>
<protein>
    <submittedName>
        <fullName evidence="1">Uncharacterized protein</fullName>
    </submittedName>
</protein>
<gene>
    <name evidence="1" type="ORF">LK03_13445</name>
</gene>
<evidence type="ECO:0000313" key="2">
    <source>
        <dbReference type="Proteomes" id="UP000029493"/>
    </source>
</evidence>
<dbReference type="CDD" id="cd00229">
    <property type="entry name" value="SGNH_hydrolase"/>
    <property type="match status" value="1"/>
</dbReference>
<accession>A0A089WUL2</accession>
<proteinExistence type="predicted"/>
<keyword evidence="2" id="KW-1185">Reference proteome</keyword>
<dbReference type="KEGG" id="psw:LK03_13445"/>
<dbReference type="OrthoDB" id="6857915at2"/>
<dbReference type="eggNOG" id="ENOG503305S">
    <property type="taxonomic scope" value="Bacteria"/>
</dbReference>
<reference evidence="1 2" key="1">
    <citation type="submission" date="2014-09" db="EMBL/GenBank/DDBJ databases">
        <authorList>
            <person name="Chan K.-G."/>
        </authorList>
    </citation>
    <scope>NUCLEOTIDE SEQUENCE [LARGE SCALE GENOMIC DNA]</scope>
    <source>
        <strain evidence="1 2">ND07</strain>
    </source>
</reference>
<organism evidence="1 2">
    <name type="scientific">Pseudomonas cremoricolorata</name>
    <dbReference type="NCBI Taxonomy" id="157783"/>
    <lineage>
        <taxon>Bacteria</taxon>
        <taxon>Pseudomonadati</taxon>
        <taxon>Pseudomonadota</taxon>
        <taxon>Gammaproteobacteria</taxon>
        <taxon>Pseudomonadales</taxon>
        <taxon>Pseudomonadaceae</taxon>
        <taxon>Pseudomonas</taxon>
    </lineage>
</organism>
<sequence length="613" mass="65130">MSGADEIARLTETIDTTNELMLSPEIKMMDVGGGVMRPTNAKVLADLAVQMAGAQIYTTVALGVQATRQDGYFSVVSASDADYIDLYRNTNGSAALVDTYPNSKAVKAVKQQVDSATAAIGQIAEVVQDPSSIPIADDEAAIVAVDQEGGEFLSITAKRTRTPALDAVSHAVESGIYDSEGGAVLHAGAEEISIGPLTIGLTSLPGIYVVDAEGSILQDLTYPGEAPVSQATPGFPLADGAYFAPKLVTAAGSPLHINVPSLISNRDLAAGLVASIWSTTTAASTTSNSDLVIQCSDYGAAARLKLRDPMNGTYEHLLDLQMIDLPVASSAGKVPNVLLIGDSISNRQGAQIMKAAIQRNGRDSNWIGTIGGSGVENQAYNESGPLGEAREAYETANFTYASITEITIPVPAGGESEYLALSKIERRNRNPFIRPATSNDDPAIVRNGYVLDFAFYQSRFNLQPPDVIVYGLGMNDFGKLSGTSAIQNYVNDNEGLMFARMRAAWPNAKIIRFLPGLPYQTVRNADWTNKYIPLIRSIMALHKVLANPNTVIVPSWAFSDPEVGYQTAAGTVDPVTGFAVVQLSDYTHPGQANRQRLFNSIAPYISASNLGLI</sequence>
<dbReference type="SUPFAM" id="SSF52266">
    <property type="entry name" value="SGNH hydrolase"/>
    <property type="match status" value="1"/>
</dbReference>
<dbReference type="GO" id="GO:0016788">
    <property type="term" value="F:hydrolase activity, acting on ester bonds"/>
    <property type="evidence" value="ECO:0007669"/>
    <property type="project" value="UniProtKB-ARBA"/>
</dbReference>
<evidence type="ECO:0000313" key="1">
    <source>
        <dbReference type="EMBL" id="AIR90237.1"/>
    </source>
</evidence>
<dbReference type="STRING" id="157783.LK03_13445"/>
<dbReference type="RefSeq" id="WP_038412848.1">
    <property type="nucleotide sequence ID" value="NZ_CP009455.1"/>
</dbReference>
<dbReference type="InterPro" id="IPR036514">
    <property type="entry name" value="SGNH_hydro_sf"/>
</dbReference>
<name>A0A089WUL2_9PSED</name>